<organism evidence="1 2">
    <name type="scientific">Flectobacillus rivi</name>
    <dbReference type="NCBI Taxonomy" id="2984209"/>
    <lineage>
        <taxon>Bacteria</taxon>
        <taxon>Pseudomonadati</taxon>
        <taxon>Bacteroidota</taxon>
        <taxon>Cytophagia</taxon>
        <taxon>Cytophagales</taxon>
        <taxon>Flectobacillaceae</taxon>
        <taxon>Flectobacillus</taxon>
    </lineage>
</organism>
<evidence type="ECO:0000313" key="2">
    <source>
        <dbReference type="Proteomes" id="UP001225761"/>
    </source>
</evidence>
<comment type="caution">
    <text evidence="1">The sequence shown here is derived from an EMBL/GenBank/DDBJ whole genome shotgun (WGS) entry which is preliminary data.</text>
</comment>
<dbReference type="Proteomes" id="UP001225761">
    <property type="component" value="Unassembled WGS sequence"/>
</dbReference>
<sequence>MKKVLLGIGLLISFFVIRHFTLQRVWDFDIYEMDGGITCSSVNTPFRASLHKITIEGYLENDALLSVIYYNEHSSWYERKENWGKSYIQHPFIVLKKGKIRKEIITDILSAPVDLYNIILIPQEALKAPYKNSQIGKLHIRVELYQYRSPLFL</sequence>
<dbReference type="EMBL" id="JASHIE010000015">
    <property type="protein sequence ID" value="MDI9876776.1"/>
    <property type="molecule type" value="Genomic_DNA"/>
</dbReference>
<name>A0ABT6Z855_9BACT</name>
<proteinExistence type="predicted"/>
<gene>
    <name evidence="1" type="ORF">QM481_19730</name>
</gene>
<protein>
    <submittedName>
        <fullName evidence="1">Uncharacterized protein</fullName>
    </submittedName>
</protein>
<keyword evidence="2" id="KW-1185">Reference proteome</keyword>
<dbReference type="RefSeq" id="WP_283383014.1">
    <property type="nucleotide sequence ID" value="NZ_JASHIE010000015.1"/>
</dbReference>
<accession>A0ABT6Z855</accession>
<evidence type="ECO:0000313" key="1">
    <source>
        <dbReference type="EMBL" id="MDI9876776.1"/>
    </source>
</evidence>
<reference evidence="1 2" key="1">
    <citation type="submission" date="2023-05" db="EMBL/GenBank/DDBJ databases">
        <title>Novel species of genus Flectobacillus isolated from stream in China.</title>
        <authorList>
            <person name="Lu H."/>
        </authorList>
    </citation>
    <scope>NUCLEOTIDE SEQUENCE [LARGE SCALE GENOMIC DNA]</scope>
    <source>
        <strain evidence="1 2">LFS242W</strain>
    </source>
</reference>